<feature type="domain" description="HAMP" evidence="8">
    <location>
        <begin position="320"/>
        <end position="372"/>
    </location>
</feature>
<feature type="transmembrane region" description="Helical" evidence="7">
    <location>
        <begin position="20"/>
        <end position="39"/>
    </location>
</feature>
<evidence type="ECO:0000256" key="3">
    <source>
        <dbReference type="ARBA" id="ARBA00022553"/>
    </source>
</evidence>
<name>A0A926KM67_9BACL</name>
<dbReference type="Gene3D" id="6.10.340.10">
    <property type="match status" value="1"/>
</dbReference>
<dbReference type="SMART" id="SM00387">
    <property type="entry name" value="HATPase_c"/>
    <property type="match status" value="1"/>
</dbReference>
<dbReference type="InterPro" id="IPR010559">
    <property type="entry name" value="Sig_transdc_His_kin_internal"/>
</dbReference>
<keyword evidence="7" id="KW-0812">Transmembrane</keyword>
<gene>
    <name evidence="9" type="ORF">ICC18_00950</name>
</gene>
<dbReference type="CDD" id="cd06225">
    <property type="entry name" value="HAMP"/>
    <property type="match status" value="1"/>
</dbReference>
<dbReference type="EMBL" id="JACVVD010000001">
    <property type="protein sequence ID" value="MBD0378689.1"/>
    <property type="molecule type" value="Genomic_DNA"/>
</dbReference>
<dbReference type="Pfam" id="PF00672">
    <property type="entry name" value="HAMP"/>
    <property type="match status" value="1"/>
</dbReference>
<evidence type="ECO:0000259" key="8">
    <source>
        <dbReference type="PROSITE" id="PS50885"/>
    </source>
</evidence>
<evidence type="ECO:0000256" key="6">
    <source>
        <dbReference type="ARBA" id="ARBA00023136"/>
    </source>
</evidence>
<dbReference type="RefSeq" id="WP_188172509.1">
    <property type="nucleotide sequence ID" value="NZ_JACVVD010000001.1"/>
</dbReference>
<evidence type="ECO:0000256" key="1">
    <source>
        <dbReference type="ARBA" id="ARBA00004651"/>
    </source>
</evidence>
<comment type="subcellular location">
    <subcellularLocation>
        <location evidence="1">Cell membrane</location>
        <topology evidence="1">Multi-pass membrane protein</topology>
    </subcellularLocation>
</comment>
<keyword evidence="4" id="KW-0808">Transferase</keyword>
<reference evidence="9" key="1">
    <citation type="submission" date="2020-09" db="EMBL/GenBank/DDBJ databases">
        <title>Draft Genome Sequence of Paenibacillus sp. WST5.</title>
        <authorList>
            <person name="Bao Z."/>
        </authorList>
    </citation>
    <scope>NUCLEOTIDE SEQUENCE</scope>
    <source>
        <strain evidence="9">WST5</strain>
    </source>
</reference>
<keyword evidence="5 9" id="KW-0418">Kinase</keyword>
<protein>
    <submittedName>
        <fullName evidence="9">Histidine kinase</fullName>
    </submittedName>
</protein>
<comment type="caution">
    <text evidence="9">The sequence shown here is derived from an EMBL/GenBank/DDBJ whole genome shotgun (WGS) entry which is preliminary data.</text>
</comment>
<evidence type="ECO:0000313" key="9">
    <source>
        <dbReference type="EMBL" id="MBD0378689.1"/>
    </source>
</evidence>
<dbReference type="SUPFAM" id="SSF55874">
    <property type="entry name" value="ATPase domain of HSP90 chaperone/DNA topoisomerase II/histidine kinase"/>
    <property type="match status" value="1"/>
</dbReference>
<organism evidence="9 10">
    <name type="scientific">Paenibacillus sedimenti</name>
    <dbReference type="NCBI Taxonomy" id="2770274"/>
    <lineage>
        <taxon>Bacteria</taxon>
        <taxon>Bacillati</taxon>
        <taxon>Bacillota</taxon>
        <taxon>Bacilli</taxon>
        <taxon>Bacillales</taxon>
        <taxon>Paenibacillaceae</taxon>
        <taxon>Paenibacillus</taxon>
    </lineage>
</organism>
<keyword evidence="2" id="KW-1003">Cell membrane</keyword>
<sequence>MPIWLRDLVGVNRSFRIKLILSLSGIILLAFGITGYFTYQYNLKLFEDEISKQFSRTNEETMAKMELKVQEIVRISQLIVFNPQIEKMISQINTNEDADSFNLYFDKRQIEEQIMQIKFDAPYVTGMYLYDLNGNPSYFSYTSSSINELDDETFTRIRSKLGDTSGNLVWMNMELPSSLESSGFRKSIVVSRLMKNSSLNTYGMLVMTMDESFFSNSVKELTKDGTGKVYLFNQMKELLYSNSPSDSREALNLLRDLQHTQVMGRHLFVQSESSAVSFKLVSGTSIEEIDKKNRDLSQRILFSGFISVLVTSGLIVLSTGNLLRPLKELLQGLRKVRAGDFDTRIKVRTKDELAYIGESFNAMAEHVGRLIKEVYMTQLSEREAELKALQAQLNPHFLHNMFNEIYWKLYLNDEKETASLIAAISEMLKYSLMPVRTLTTVGEEFQQIRNYVKVQSELFESDLETIIQVEEEVANCKMMRSILQPLVENVFIHAFRNKVSHKVLLIKARKAGDFLEIEVMDNGCGMDQQTISKLLGREGASRQRTDGRESLGVQSVLRRIELVYGEPYRLEMISVVDSGTTMRLILPYSTIETGELKHA</sequence>
<dbReference type="GO" id="GO:0000155">
    <property type="term" value="F:phosphorelay sensor kinase activity"/>
    <property type="evidence" value="ECO:0007669"/>
    <property type="project" value="InterPro"/>
</dbReference>
<evidence type="ECO:0000256" key="4">
    <source>
        <dbReference type="ARBA" id="ARBA00022679"/>
    </source>
</evidence>
<dbReference type="GO" id="GO:0005886">
    <property type="term" value="C:plasma membrane"/>
    <property type="evidence" value="ECO:0007669"/>
    <property type="project" value="UniProtKB-SubCell"/>
</dbReference>
<dbReference type="SMART" id="SM00304">
    <property type="entry name" value="HAMP"/>
    <property type="match status" value="1"/>
</dbReference>
<dbReference type="Pfam" id="PF02518">
    <property type="entry name" value="HATPase_c"/>
    <property type="match status" value="1"/>
</dbReference>
<dbReference type="InterPro" id="IPR036890">
    <property type="entry name" value="HATPase_C_sf"/>
</dbReference>
<keyword evidence="10" id="KW-1185">Reference proteome</keyword>
<dbReference type="PANTHER" id="PTHR34220">
    <property type="entry name" value="SENSOR HISTIDINE KINASE YPDA"/>
    <property type="match status" value="1"/>
</dbReference>
<dbReference type="Proteomes" id="UP000650466">
    <property type="component" value="Unassembled WGS sequence"/>
</dbReference>
<accession>A0A926KM67</accession>
<dbReference type="Gene3D" id="3.30.565.10">
    <property type="entry name" value="Histidine kinase-like ATPase, C-terminal domain"/>
    <property type="match status" value="1"/>
</dbReference>
<keyword evidence="6 7" id="KW-0472">Membrane</keyword>
<dbReference type="Pfam" id="PF06580">
    <property type="entry name" value="His_kinase"/>
    <property type="match status" value="1"/>
</dbReference>
<keyword evidence="7" id="KW-1133">Transmembrane helix</keyword>
<dbReference type="InterPro" id="IPR003594">
    <property type="entry name" value="HATPase_dom"/>
</dbReference>
<dbReference type="PROSITE" id="PS50885">
    <property type="entry name" value="HAMP"/>
    <property type="match status" value="1"/>
</dbReference>
<feature type="transmembrane region" description="Helical" evidence="7">
    <location>
        <begin position="300"/>
        <end position="323"/>
    </location>
</feature>
<dbReference type="SUPFAM" id="SSF158472">
    <property type="entry name" value="HAMP domain-like"/>
    <property type="match status" value="1"/>
</dbReference>
<evidence type="ECO:0000313" key="10">
    <source>
        <dbReference type="Proteomes" id="UP000650466"/>
    </source>
</evidence>
<keyword evidence="3" id="KW-0597">Phosphoprotein</keyword>
<dbReference type="AlphaFoldDB" id="A0A926KM67"/>
<evidence type="ECO:0000256" key="5">
    <source>
        <dbReference type="ARBA" id="ARBA00022777"/>
    </source>
</evidence>
<proteinExistence type="predicted"/>
<dbReference type="InterPro" id="IPR003660">
    <property type="entry name" value="HAMP_dom"/>
</dbReference>
<evidence type="ECO:0000256" key="2">
    <source>
        <dbReference type="ARBA" id="ARBA00022475"/>
    </source>
</evidence>
<dbReference type="InterPro" id="IPR050640">
    <property type="entry name" value="Bact_2-comp_sensor_kinase"/>
</dbReference>
<evidence type="ECO:0000256" key="7">
    <source>
        <dbReference type="SAM" id="Phobius"/>
    </source>
</evidence>
<dbReference type="PANTHER" id="PTHR34220:SF7">
    <property type="entry name" value="SENSOR HISTIDINE KINASE YPDA"/>
    <property type="match status" value="1"/>
</dbReference>